<name>A0A2T7PUJ7_POMCA</name>
<evidence type="ECO:0000256" key="1">
    <source>
        <dbReference type="SAM" id="MobiDB-lite"/>
    </source>
</evidence>
<sequence>MGETPGDYQPHSGPASPGGQRWTSVERVELQGATARTSSRPQLAATPSRKTRLHDDERGAGNEKNIGSVAFVALLSSVRSRS</sequence>
<dbReference type="Proteomes" id="UP000245119">
    <property type="component" value="Linkage Group LG2"/>
</dbReference>
<reference evidence="2 3" key="1">
    <citation type="submission" date="2018-04" db="EMBL/GenBank/DDBJ databases">
        <title>The genome of golden apple snail Pomacea canaliculata provides insight into stress tolerance and invasive adaptation.</title>
        <authorList>
            <person name="Liu C."/>
            <person name="Liu B."/>
            <person name="Ren Y."/>
            <person name="Zhang Y."/>
            <person name="Wang H."/>
            <person name="Li S."/>
            <person name="Jiang F."/>
            <person name="Yin L."/>
            <person name="Zhang G."/>
            <person name="Qian W."/>
            <person name="Fan W."/>
        </authorList>
    </citation>
    <scope>NUCLEOTIDE SEQUENCE [LARGE SCALE GENOMIC DNA]</scope>
    <source>
        <strain evidence="2">SZHN2017</strain>
        <tissue evidence="2">Muscle</tissue>
    </source>
</reference>
<gene>
    <name evidence="2" type="ORF">C0Q70_04096</name>
</gene>
<organism evidence="2 3">
    <name type="scientific">Pomacea canaliculata</name>
    <name type="common">Golden apple snail</name>
    <dbReference type="NCBI Taxonomy" id="400727"/>
    <lineage>
        <taxon>Eukaryota</taxon>
        <taxon>Metazoa</taxon>
        <taxon>Spiralia</taxon>
        <taxon>Lophotrochozoa</taxon>
        <taxon>Mollusca</taxon>
        <taxon>Gastropoda</taxon>
        <taxon>Caenogastropoda</taxon>
        <taxon>Architaenioglossa</taxon>
        <taxon>Ampullarioidea</taxon>
        <taxon>Ampullariidae</taxon>
        <taxon>Pomacea</taxon>
    </lineage>
</organism>
<dbReference type="EMBL" id="PZQS01000002">
    <property type="protein sequence ID" value="PVD37102.1"/>
    <property type="molecule type" value="Genomic_DNA"/>
</dbReference>
<evidence type="ECO:0000313" key="3">
    <source>
        <dbReference type="Proteomes" id="UP000245119"/>
    </source>
</evidence>
<evidence type="ECO:0000313" key="2">
    <source>
        <dbReference type="EMBL" id="PVD37102.1"/>
    </source>
</evidence>
<feature type="region of interest" description="Disordered" evidence="1">
    <location>
        <begin position="1"/>
        <end position="66"/>
    </location>
</feature>
<proteinExistence type="predicted"/>
<dbReference type="AlphaFoldDB" id="A0A2T7PUJ7"/>
<accession>A0A2T7PUJ7</accession>
<keyword evidence="3" id="KW-1185">Reference proteome</keyword>
<comment type="caution">
    <text evidence="2">The sequence shown here is derived from an EMBL/GenBank/DDBJ whole genome shotgun (WGS) entry which is preliminary data.</text>
</comment>
<protein>
    <submittedName>
        <fullName evidence="2">Uncharacterized protein</fullName>
    </submittedName>
</protein>